<dbReference type="InterPro" id="IPR041522">
    <property type="entry name" value="CdaR_GGDEF"/>
</dbReference>
<protein>
    <submittedName>
        <fullName evidence="5">Helix-turn-helix domain-containing protein</fullName>
    </submittedName>
</protein>
<dbReference type="InterPro" id="IPR042070">
    <property type="entry name" value="PucR_C-HTH_sf"/>
</dbReference>
<dbReference type="PANTHER" id="PTHR33744">
    <property type="entry name" value="CARBOHYDRATE DIACID REGULATOR"/>
    <property type="match status" value="1"/>
</dbReference>
<dbReference type="RefSeq" id="WP_233373957.1">
    <property type="nucleotide sequence ID" value="NZ_JAJTWU010000008.1"/>
</dbReference>
<organism evidence="5 6">
    <name type="scientific">Pelomonas cellulosilytica</name>
    <dbReference type="NCBI Taxonomy" id="2906762"/>
    <lineage>
        <taxon>Bacteria</taxon>
        <taxon>Pseudomonadati</taxon>
        <taxon>Pseudomonadota</taxon>
        <taxon>Betaproteobacteria</taxon>
        <taxon>Burkholderiales</taxon>
        <taxon>Sphaerotilaceae</taxon>
        <taxon>Roseateles</taxon>
    </lineage>
</organism>
<reference evidence="5 6" key="1">
    <citation type="submission" date="2021-12" db="EMBL/GenBank/DDBJ databases">
        <title>Genome seq of P8.</title>
        <authorList>
            <person name="Seo T."/>
        </authorList>
    </citation>
    <scope>NUCLEOTIDE SEQUENCE [LARGE SCALE GENOMIC DNA]</scope>
    <source>
        <strain evidence="5 6">P8</strain>
    </source>
</reference>
<dbReference type="Pfam" id="PF14361">
    <property type="entry name" value="RsbRD_N"/>
    <property type="match status" value="1"/>
</dbReference>
<feature type="domain" description="CdaR GGDEF-like" evidence="4">
    <location>
        <begin position="176"/>
        <end position="304"/>
    </location>
</feature>
<dbReference type="Proteomes" id="UP001200741">
    <property type="component" value="Unassembled WGS sequence"/>
</dbReference>
<keyword evidence="6" id="KW-1185">Reference proteome</keyword>
<dbReference type="InterPro" id="IPR051448">
    <property type="entry name" value="CdaR-like_regulators"/>
</dbReference>
<evidence type="ECO:0000259" key="3">
    <source>
        <dbReference type="Pfam" id="PF14361"/>
    </source>
</evidence>
<dbReference type="PANTHER" id="PTHR33744:SF15">
    <property type="entry name" value="CARBOHYDRATE DIACID REGULATOR"/>
    <property type="match status" value="1"/>
</dbReference>
<evidence type="ECO:0000259" key="2">
    <source>
        <dbReference type="Pfam" id="PF13556"/>
    </source>
</evidence>
<accession>A0ABS8XYU3</accession>
<name>A0ABS8XYU3_9BURK</name>
<dbReference type="Pfam" id="PF13556">
    <property type="entry name" value="HTH_30"/>
    <property type="match status" value="1"/>
</dbReference>
<evidence type="ECO:0000313" key="5">
    <source>
        <dbReference type="EMBL" id="MCE4556835.1"/>
    </source>
</evidence>
<dbReference type="Pfam" id="PF17853">
    <property type="entry name" value="GGDEF_2"/>
    <property type="match status" value="1"/>
</dbReference>
<evidence type="ECO:0000259" key="4">
    <source>
        <dbReference type="Pfam" id="PF17853"/>
    </source>
</evidence>
<comment type="similarity">
    <text evidence="1">Belongs to the CdaR family.</text>
</comment>
<evidence type="ECO:0000313" key="6">
    <source>
        <dbReference type="Proteomes" id="UP001200741"/>
    </source>
</evidence>
<evidence type="ECO:0000256" key="1">
    <source>
        <dbReference type="ARBA" id="ARBA00006754"/>
    </source>
</evidence>
<sequence length="428" mass="47368">MKAAPGISPELRDRLEEIRRDPERLVGSIFATITEVEACFTQIPPAMRLDVMGSVRLFVSIWLGCVIEERLPTSAELDEAAAIGKRRLHQAIPLKSMLRSFSIGTQELLKSALNIAREHEHLRDEVLFTAAPLILEHIDTMSQAMALGYLNEQFEGARWRDAMRYELCSIVFGASADEASFRRAALALGLDPMGPYVAAAFDVELTSPYLSGIESELDRLTLDVTRYLKVQPSDVVRVMRHGRLVIWFPCALGDALTFTDQRLSQGLALAVRLMPMIRRVGVGLMNNGPSGWATSAEEAIRALNTGAFNSAKSKVHLYTDIVIFESVRSAGAAQRYLEGLVERLVHEDELIPTLEAYFSNMQRHKQTAAALDIHTNTLNYRLGRVEDLLGIKLDDLDQASKLNIALTLRRAGLAISAVNVGKESPKVS</sequence>
<proteinExistence type="inferred from homology"/>
<dbReference type="InterPro" id="IPR025736">
    <property type="entry name" value="PucR_C-HTH_dom"/>
</dbReference>
<dbReference type="InterPro" id="IPR025751">
    <property type="entry name" value="RsbRD_N_dom"/>
</dbReference>
<dbReference type="Gene3D" id="1.10.10.2840">
    <property type="entry name" value="PucR C-terminal helix-turn-helix domain"/>
    <property type="match status" value="1"/>
</dbReference>
<feature type="domain" description="PucR C-terminal helix-turn-helix" evidence="2">
    <location>
        <begin position="350"/>
        <end position="407"/>
    </location>
</feature>
<gene>
    <name evidence="5" type="ORF">LXT13_20765</name>
</gene>
<comment type="caution">
    <text evidence="5">The sequence shown here is derived from an EMBL/GenBank/DDBJ whole genome shotgun (WGS) entry which is preliminary data.</text>
</comment>
<feature type="domain" description="RsbT co-antagonist protein RsbRD N-terminal" evidence="3">
    <location>
        <begin position="33"/>
        <end position="164"/>
    </location>
</feature>
<dbReference type="EMBL" id="JAJTWU010000008">
    <property type="protein sequence ID" value="MCE4556835.1"/>
    <property type="molecule type" value="Genomic_DNA"/>
</dbReference>